<dbReference type="InterPro" id="IPR036273">
    <property type="entry name" value="CRAL/TRIO_N_dom_sf"/>
</dbReference>
<dbReference type="SUPFAM" id="SSF46938">
    <property type="entry name" value="CRAL/TRIO N-terminal domain"/>
    <property type="match status" value="1"/>
</dbReference>
<feature type="domain" description="CRAL-TRIO" evidence="1">
    <location>
        <begin position="94"/>
        <end position="259"/>
    </location>
</feature>
<dbReference type="PROSITE" id="PS50191">
    <property type="entry name" value="CRAL_TRIO"/>
    <property type="match status" value="1"/>
</dbReference>
<gene>
    <name evidence="3" type="primary">LOC100371157</name>
</gene>
<dbReference type="Gene3D" id="1.10.8.20">
    <property type="entry name" value="N-terminal domain of phosphatidylinositol transfer protein sec14p"/>
    <property type="match status" value="1"/>
</dbReference>
<dbReference type="InterPro" id="IPR036865">
    <property type="entry name" value="CRAL-TRIO_dom_sf"/>
</dbReference>
<dbReference type="CDD" id="cd00170">
    <property type="entry name" value="SEC14"/>
    <property type="match status" value="1"/>
</dbReference>
<dbReference type="InterPro" id="IPR011074">
    <property type="entry name" value="CRAL/TRIO_N_dom"/>
</dbReference>
<dbReference type="SUPFAM" id="SSF52087">
    <property type="entry name" value="CRAL/TRIO domain"/>
    <property type="match status" value="1"/>
</dbReference>
<sequence>MAAAPPEYICTLSKELQEKARRELNETAETRKDGLKKLFEMIQARPHMNCPTDAVFLLGFLRARKFDIDRSFKLLENWCRVRVEMKEVFSDYRPSTAKELIQDGVFFSLSTRDSEGRLISISRPGKWNPKNSTVWELMKVSVMAGDINMMDEETQINGVVLILDMGGIGMRHITQFGPRLAMKVAPLMSSDTFPQRVGSINVLNESGFFDGMYAILKPFLKEKIRKRFFIHGDDLSKLHSKVSSSLLPGEYGGSVEKSLDDFANRWADLLHSKEDMFAAMMDYGLKKTKNKYVNSEESVARVNGI</sequence>
<dbReference type="InterPro" id="IPR001251">
    <property type="entry name" value="CRAL-TRIO_dom"/>
</dbReference>
<dbReference type="SMART" id="SM01100">
    <property type="entry name" value="CRAL_TRIO_N"/>
    <property type="match status" value="1"/>
</dbReference>
<dbReference type="Gene3D" id="3.40.525.10">
    <property type="entry name" value="CRAL-TRIO lipid binding domain"/>
    <property type="match status" value="1"/>
</dbReference>
<dbReference type="PRINTS" id="PR00180">
    <property type="entry name" value="CRETINALDHBP"/>
</dbReference>
<organism evidence="2 3">
    <name type="scientific">Saccoglossus kowalevskii</name>
    <name type="common">Acorn worm</name>
    <dbReference type="NCBI Taxonomy" id="10224"/>
    <lineage>
        <taxon>Eukaryota</taxon>
        <taxon>Metazoa</taxon>
        <taxon>Hemichordata</taxon>
        <taxon>Enteropneusta</taxon>
        <taxon>Harrimaniidae</taxon>
        <taxon>Saccoglossus</taxon>
    </lineage>
</organism>
<evidence type="ECO:0000313" key="3">
    <source>
        <dbReference type="RefSeq" id="XP_002735743.1"/>
    </source>
</evidence>
<proteinExistence type="predicted"/>
<dbReference type="PANTHER" id="PTHR10174:SF130">
    <property type="entry name" value="ALPHA-TOCOPHEROL TRANSFER PROTEIN-LIKE"/>
    <property type="match status" value="1"/>
</dbReference>
<dbReference type="PANTHER" id="PTHR10174">
    <property type="entry name" value="ALPHA-TOCOPHEROL TRANSFER PROTEIN-RELATED"/>
    <property type="match status" value="1"/>
</dbReference>
<evidence type="ECO:0000259" key="1">
    <source>
        <dbReference type="PROSITE" id="PS50191"/>
    </source>
</evidence>
<dbReference type="Proteomes" id="UP000694865">
    <property type="component" value="Unplaced"/>
</dbReference>
<name>A0ABM0GRJ5_SACKO</name>
<dbReference type="RefSeq" id="XP_002735743.1">
    <property type="nucleotide sequence ID" value="XM_002735697.1"/>
</dbReference>
<dbReference type="Gene3D" id="1.20.5.1200">
    <property type="entry name" value="Alpha-tocopherol transfer"/>
    <property type="match status" value="1"/>
</dbReference>
<reference evidence="3" key="1">
    <citation type="submission" date="2025-08" db="UniProtKB">
        <authorList>
            <consortium name="RefSeq"/>
        </authorList>
    </citation>
    <scope>IDENTIFICATION</scope>
    <source>
        <tissue evidence="3">Testes</tissue>
    </source>
</reference>
<evidence type="ECO:0000313" key="2">
    <source>
        <dbReference type="Proteomes" id="UP000694865"/>
    </source>
</evidence>
<protein>
    <submittedName>
        <fullName evidence="3">Alpha-tocopherol transfer protein-like</fullName>
    </submittedName>
</protein>
<dbReference type="GeneID" id="100371157"/>
<dbReference type="SMART" id="SM00516">
    <property type="entry name" value="SEC14"/>
    <property type="match status" value="1"/>
</dbReference>
<accession>A0ABM0GRJ5</accession>
<keyword evidence="2" id="KW-1185">Reference proteome</keyword>
<dbReference type="Pfam" id="PF00650">
    <property type="entry name" value="CRAL_TRIO"/>
    <property type="match status" value="1"/>
</dbReference>